<protein>
    <submittedName>
        <fullName evidence="2">Nucleoid-associated protein YbaB</fullName>
    </submittedName>
</protein>
<dbReference type="EMBL" id="CTEC01000002">
    <property type="protein sequence ID" value="CQD21598.1"/>
    <property type="molecule type" value="Genomic_DNA"/>
</dbReference>
<gene>
    <name evidence="2" type="primary">ybaB_3</name>
    <name evidence="2" type="ORF">BN000_05297</name>
</gene>
<accession>A0A0U1DRM8</accession>
<dbReference type="GO" id="GO:0003677">
    <property type="term" value="F:DNA binding"/>
    <property type="evidence" value="ECO:0007669"/>
    <property type="project" value="InterPro"/>
</dbReference>
<dbReference type="Gene3D" id="3.30.1310.10">
    <property type="entry name" value="Nucleoid-associated protein YbaB-like domain"/>
    <property type="match status" value="1"/>
</dbReference>
<evidence type="ECO:0000313" key="2">
    <source>
        <dbReference type="EMBL" id="CQD21598.1"/>
    </source>
</evidence>
<name>A0A0U1DRM8_9MYCO</name>
<organism evidence="2 3">
    <name type="scientific">Mycobacterium europaeum</name>
    <dbReference type="NCBI Taxonomy" id="761804"/>
    <lineage>
        <taxon>Bacteria</taxon>
        <taxon>Bacillati</taxon>
        <taxon>Actinomycetota</taxon>
        <taxon>Actinomycetes</taxon>
        <taxon>Mycobacteriales</taxon>
        <taxon>Mycobacteriaceae</taxon>
        <taxon>Mycobacterium</taxon>
        <taxon>Mycobacterium simiae complex</taxon>
    </lineage>
</organism>
<proteinExistence type="predicted"/>
<dbReference type="Proteomes" id="UP000199601">
    <property type="component" value="Unassembled WGS sequence"/>
</dbReference>
<dbReference type="Pfam" id="PF02575">
    <property type="entry name" value="YbaB_DNA_bd"/>
    <property type="match status" value="1"/>
</dbReference>
<keyword evidence="3" id="KW-1185">Reference proteome</keyword>
<dbReference type="AlphaFoldDB" id="A0A0U1DRM8"/>
<dbReference type="InterPro" id="IPR004401">
    <property type="entry name" value="YbaB/EbfC"/>
</dbReference>
<dbReference type="RefSeq" id="WP_090423057.1">
    <property type="nucleotide sequence ID" value="NZ_CTEC01000002.1"/>
</dbReference>
<evidence type="ECO:0000256" key="1">
    <source>
        <dbReference type="SAM" id="MobiDB-lite"/>
    </source>
</evidence>
<sequence>MAKRIRSAGESNYTDGCRRTRSAPGSKDAHDRRNAPQVAEALRQAQQFQSVLDDHMHRTHTETVTATDENESVEVTLDPHRGLTALTIEPGLLRLGAAVVEERINEALRNAVATATAATDAQDERLVAALAEIAGSLKNSLGLT</sequence>
<feature type="region of interest" description="Disordered" evidence="1">
    <location>
        <begin position="1"/>
        <end position="38"/>
    </location>
</feature>
<evidence type="ECO:0000313" key="3">
    <source>
        <dbReference type="Proteomes" id="UP000199601"/>
    </source>
</evidence>
<dbReference type="InterPro" id="IPR036894">
    <property type="entry name" value="YbaB-like_sf"/>
</dbReference>
<dbReference type="SUPFAM" id="SSF82607">
    <property type="entry name" value="YbaB-like"/>
    <property type="match status" value="1"/>
</dbReference>
<reference evidence="3" key="1">
    <citation type="submission" date="2015-03" db="EMBL/GenBank/DDBJ databases">
        <authorList>
            <person name="Urmite Genomes"/>
        </authorList>
    </citation>
    <scope>NUCLEOTIDE SEQUENCE [LARGE SCALE GENOMIC DNA]</scope>
    <source>
        <strain evidence="3">CSUR P1344</strain>
    </source>
</reference>